<protein>
    <submittedName>
        <fullName evidence="2">Uncharacterized protein</fullName>
    </submittedName>
</protein>
<reference evidence="2 3" key="1">
    <citation type="submission" date="2012-06" db="EMBL/GenBank/DDBJ databases">
        <title>Finished chromosome of genome of Chroococcidiopsis thermalis PCC 7203.</title>
        <authorList>
            <consortium name="US DOE Joint Genome Institute"/>
            <person name="Gugger M."/>
            <person name="Coursin T."/>
            <person name="Rippka R."/>
            <person name="Tandeau De Marsac N."/>
            <person name="Huntemann M."/>
            <person name="Wei C.-L."/>
            <person name="Han J."/>
            <person name="Detter J.C."/>
            <person name="Han C."/>
            <person name="Tapia R."/>
            <person name="Davenport K."/>
            <person name="Daligault H."/>
            <person name="Erkkila T."/>
            <person name="Gu W."/>
            <person name="Munk A.C.C."/>
            <person name="Teshima H."/>
            <person name="Xu Y."/>
            <person name="Chain P."/>
            <person name="Chen A."/>
            <person name="Krypides N."/>
            <person name="Mavromatis K."/>
            <person name="Markowitz V."/>
            <person name="Szeto E."/>
            <person name="Ivanova N."/>
            <person name="Mikhailova N."/>
            <person name="Ovchinnikova G."/>
            <person name="Pagani I."/>
            <person name="Pati A."/>
            <person name="Goodwin L."/>
            <person name="Peters L."/>
            <person name="Pitluck S."/>
            <person name="Woyke T."/>
            <person name="Kerfeld C."/>
        </authorList>
    </citation>
    <scope>NUCLEOTIDE SEQUENCE [LARGE SCALE GENOMIC DNA]</scope>
    <source>
        <strain evidence="2 3">PCC 7203</strain>
    </source>
</reference>
<dbReference type="Proteomes" id="UP000010384">
    <property type="component" value="Chromosome"/>
</dbReference>
<dbReference type="KEGG" id="cthe:Chro_1449"/>
<dbReference type="STRING" id="251229.Chro_1449"/>
<evidence type="ECO:0000313" key="3">
    <source>
        <dbReference type="Proteomes" id="UP000010384"/>
    </source>
</evidence>
<keyword evidence="1" id="KW-0812">Transmembrane</keyword>
<feature type="transmembrane region" description="Helical" evidence="1">
    <location>
        <begin position="6"/>
        <end position="25"/>
    </location>
</feature>
<organism evidence="2 3">
    <name type="scientific">Chroococcidiopsis thermalis (strain PCC 7203)</name>
    <dbReference type="NCBI Taxonomy" id="251229"/>
    <lineage>
        <taxon>Bacteria</taxon>
        <taxon>Bacillati</taxon>
        <taxon>Cyanobacteriota</taxon>
        <taxon>Cyanophyceae</taxon>
        <taxon>Chroococcidiopsidales</taxon>
        <taxon>Chroococcidiopsidaceae</taxon>
        <taxon>Chroococcidiopsis</taxon>
    </lineage>
</organism>
<keyword evidence="3" id="KW-1185">Reference proteome</keyword>
<dbReference type="HOGENOM" id="CLU_3306951_0_0_3"/>
<evidence type="ECO:0000256" key="1">
    <source>
        <dbReference type="SAM" id="Phobius"/>
    </source>
</evidence>
<sequence>MTNPYTVFLSFLYSFQTLKSTYLVISATKIEQRRLMQIT</sequence>
<name>K9TY91_CHRTP</name>
<dbReference type="EMBL" id="CP003597">
    <property type="protein sequence ID" value="AFY86974.1"/>
    <property type="molecule type" value="Genomic_DNA"/>
</dbReference>
<gene>
    <name evidence="2" type="ORF">Chro_1449</name>
</gene>
<accession>K9TY91</accession>
<dbReference type="AlphaFoldDB" id="K9TY91"/>
<keyword evidence="1" id="KW-0472">Membrane</keyword>
<proteinExistence type="predicted"/>
<keyword evidence="1" id="KW-1133">Transmembrane helix</keyword>
<evidence type="ECO:0000313" key="2">
    <source>
        <dbReference type="EMBL" id="AFY86974.1"/>
    </source>
</evidence>
<dbReference type="InParanoid" id="K9TY91"/>